<feature type="compositionally biased region" description="Low complexity" evidence="1">
    <location>
        <begin position="547"/>
        <end position="556"/>
    </location>
</feature>
<sequence>MKGSDEGLDAVPRDGVASGGGLSFLPREAHGEGGLHQSAALSQLLSGPAGASVPLSFQHQMPVQAQVQAEAKMAGAQAEREAQAAFVRRVEKEAEAASRSIADFFSERLREQQQEWARRHEAALRGLAVEALQGSASASAAAGALPSRGGPQQNSSAAAAGVLPSPFSRDTALAADLERTLQTYVQKVSDLLGQHHRQQLRLWEGEQRALLLRAQSLDERAIAVEEQVRGEYHARLEAALESHRREKAALVDSVQTQIAQQEQALEAEALRVHMERATFEEGLREKYEGLISRLREQREEDATKRLDKTLEGLADHARVERAKAEAALQAERGAEAKANERYNAALREAAAEWTLQSQRAVNAVDVQIRGEQAEAFEALRAQLDRAMESVAAAGSSWRAELREAQQAGVTEVEEAERRERRKCEAQMADMQRRHDEQVAALEAEMRRQADSWETERSLLEGKARAMKIALAKWQIDYRRHAEEQFEEEVSGLESAFISEIGRVAREVARNREASARVSRNARLLSAAEKANSASLGLVSPGAPPVAPALTAPPSSAQQGGRGGKDTTTTLRTFGAGSPFSVPLAPGLLGGRQELQGGGQFDGVQSKGGGELEGEGEGEAVGRLRVLTAALQRLWEAADVGDEEMDLFMQKVERAVTPVEQGGAAKGAGGAEGIVEAQAVLEVYEREVRALEARVPLETALGRREALLKDRDREQQHERMPMAAERERERERELAEVESQIPGLRAAFLAREGRTFE</sequence>
<feature type="region of interest" description="Disordered" evidence="1">
    <location>
        <begin position="591"/>
        <end position="617"/>
    </location>
</feature>
<feature type="region of interest" description="Disordered" evidence="1">
    <location>
        <begin position="1"/>
        <end position="30"/>
    </location>
</feature>
<feature type="compositionally biased region" description="Low complexity" evidence="1">
    <location>
        <begin position="141"/>
        <end position="151"/>
    </location>
</feature>
<feature type="compositionally biased region" description="Gly residues" evidence="1">
    <location>
        <begin position="595"/>
        <end position="610"/>
    </location>
</feature>
<reference evidence="2" key="1">
    <citation type="submission" date="2014-11" db="EMBL/GenBank/DDBJ databases">
        <authorList>
            <person name="Otto D Thomas"/>
            <person name="Naeem Raeece"/>
        </authorList>
    </citation>
    <scope>NUCLEOTIDE SEQUENCE</scope>
</reference>
<feature type="region of interest" description="Disordered" evidence="1">
    <location>
        <begin position="141"/>
        <end position="163"/>
    </location>
</feature>
<name>A0A0G4I1V7_9ALVE</name>
<evidence type="ECO:0000256" key="1">
    <source>
        <dbReference type="SAM" id="MobiDB-lite"/>
    </source>
</evidence>
<organism evidence="2">
    <name type="scientific">Chromera velia CCMP2878</name>
    <dbReference type="NCBI Taxonomy" id="1169474"/>
    <lineage>
        <taxon>Eukaryota</taxon>
        <taxon>Sar</taxon>
        <taxon>Alveolata</taxon>
        <taxon>Colpodellida</taxon>
        <taxon>Chromeraceae</taxon>
        <taxon>Chromera</taxon>
    </lineage>
</organism>
<feature type="region of interest" description="Disordered" evidence="1">
    <location>
        <begin position="544"/>
        <end position="569"/>
    </location>
</feature>
<gene>
    <name evidence="2" type="ORF">Cvel_10242</name>
</gene>
<dbReference type="EMBL" id="CDMZ01004779">
    <property type="protein sequence ID" value="CEM50884.1"/>
    <property type="molecule type" value="Genomic_DNA"/>
</dbReference>
<proteinExistence type="predicted"/>
<accession>A0A0G4I1V7</accession>
<feature type="region of interest" description="Disordered" evidence="1">
    <location>
        <begin position="707"/>
        <end position="735"/>
    </location>
</feature>
<dbReference type="VEuPathDB" id="CryptoDB:Cvel_10242"/>
<dbReference type="AlphaFoldDB" id="A0A0G4I1V7"/>
<evidence type="ECO:0000313" key="2">
    <source>
        <dbReference type="EMBL" id="CEM50884.1"/>
    </source>
</evidence>
<feature type="compositionally biased region" description="Basic and acidic residues" evidence="1">
    <location>
        <begin position="707"/>
        <end position="734"/>
    </location>
</feature>
<protein>
    <submittedName>
        <fullName evidence="2">Uncharacterized protein</fullName>
    </submittedName>
</protein>